<dbReference type="InterPro" id="IPR023210">
    <property type="entry name" value="NADP_OxRdtase_dom"/>
</dbReference>
<dbReference type="Gene3D" id="3.20.20.100">
    <property type="entry name" value="NADP-dependent oxidoreductase domain"/>
    <property type="match status" value="1"/>
</dbReference>
<keyword evidence="4" id="KW-1185">Reference proteome</keyword>
<evidence type="ECO:0000313" key="3">
    <source>
        <dbReference type="EMBL" id="GDY55978.1"/>
    </source>
</evidence>
<dbReference type="InterPro" id="IPR036812">
    <property type="entry name" value="NAD(P)_OxRdtase_dom_sf"/>
</dbReference>
<dbReference type="Proteomes" id="UP000301309">
    <property type="component" value="Unassembled WGS sequence"/>
</dbReference>
<dbReference type="EMBL" id="BJHW01000001">
    <property type="protein sequence ID" value="GDY55978.1"/>
    <property type="molecule type" value="Genomic_DNA"/>
</dbReference>
<evidence type="ECO:0000256" key="1">
    <source>
        <dbReference type="SAM" id="MobiDB-lite"/>
    </source>
</evidence>
<sequence>MGCTLPQLAVAFTVAHPAVTSAIIGPRTMRQLEDLLKGAALTLDDATLDRIDEIVPPGVNRYNPSTSFPARSLTDTALRRRPLAERAAA</sequence>
<feature type="region of interest" description="Disordered" evidence="1">
    <location>
        <begin position="65"/>
        <end position="89"/>
    </location>
</feature>
<evidence type="ECO:0000313" key="4">
    <source>
        <dbReference type="Proteomes" id="UP000301309"/>
    </source>
</evidence>
<dbReference type="Pfam" id="PF00248">
    <property type="entry name" value="Aldo_ket_red"/>
    <property type="match status" value="1"/>
</dbReference>
<evidence type="ECO:0000259" key="2">
    <source>
        <dbReference type="Pfam" id="PF00248"/>
    </source>
</evidence>
<accession>A0A4D4LBW8</accession>
<comment type="caution">
    <text evidence="3">The sequence shown here is derived from an EMBL/GenBank/DDBJ whole genome shotgun (WGS) entry which is preliminary data.</text>
</comment>
<organism evidence="3 4">
    <name type="scientific">Streptomyces violaceusniger</name>
    <dbReference type="NCBI Taxonomy" id="68280"/>
    <lineage>
        <taxon>Bacteria</taxon>
        <taxon>Bacillati</taxon>
        <taxon>Actinomycetota</taxon>
        <taxon>Actinomycetes</taxon>
        <taxon>Kitasatosporales</taxon>
        <taxon>Streptomycetaceae</taxon>
        <taxon>Streptomyces</taxon>
        <taxon>Streptomyces violaceusniger group</taxon>
    </lineage>
</organism>
<reference evidence="3 4" key="1">
    <citation type="journal article" date="2020" name="Int. J. Syst. Evol. Microbiol.">
        <title>Reclassification of Streptomyces castelarensis and Streptomyces sporoclivatus as later heterotypic synonyms of Streptomyces antimycoticus.</title>
        <authorList>
            <person name="Komaki H."/>
            <person name="Tamura T."/>
        </authorList>
    </citation>
    <scope>NUCLEOTIDE SEQUENCE [LARGE SCALE GENOMIC DNA]</scope>
    <source>
        <strain evidence="3 4">NBRC 13459</strain>
    </source>
</reference>
<name>A0A4D4LBW8_STRVO</name>
<feature type="compositionally biased region" description="Polar residues" evidence="1">
    <location>
        <begin position="65"/>
        <end position="75"/>
    </location>
</feature>
<protein>
    <recommendedName>
        <fullName evidence="2">NADP-dependent oxidoreductase domain-containing protein</fullName>
    </recommendedName>
</protein>
<feature type="domain" description="NADP-dependent oxidoreductase" evidence="2">
    <location>
        <begin position="2"/>
        <end position="55"/>
    </location>
</feature>
<gene>
    <name evidence="3" type="ORF">SVIO_066010</name>
</gene>
<dbReference type="SUPFAM" id="SSF51430">
    <property type="entry name" value="NAD(P)-linked oxidoreductase"/>
    <property type="match status" value="1"/>
</dbReference>
<dbReference type="AlphaFoldDB" id="A0A4D4LBW8"/>
<proteinExistence type="predicted"/>